<evidence type="ECO:0000313" key="2">
    <source>
        <dbReference type="Proteomes" id="UP000238937"/>
    </source>
</evidence>
<evidence type="ECO:0000313" key="1">
    <source>
        <dbReference type="EMBL" id="PSB50877.1"/>
    </source>
</evidence>
<comment type="caution">
    <text evidence="1">The sequence shown here is derived from an EMBL/GenBank/DDBJ whole genome shotgun (WGS) entry which is preliminary data.</text>
</comment>
<dbReference type="OrthoDB" id="9969258at2"/>
<dbReference type="EMBL" id="PVWO01000380">
    <property type="protein sequence ID" value="PSB50877.1"/>
    <property type="molecule type" value="Genomic_DNA"/>
</dbReference>
<gene>
    <name evidence="1" type="ORF">C7B77_22240</name>
</gene>
<dbReference type="RefSeq" id="WP_106310019.1">
    <property type="nucleotide sequence ID" value="NZ_PVWO01000380.1"/>
</dbReference>
<reference evidence="1 2" key="1">
    <citation type="submission" date="2018-03" db="EMBL/GenBank/DDBJ databases">
        <title>The ancient ancestry and fast evolution of plastids.</title>
        <authorList>
            <person name="Moore K.R."/>
            <person name="Magnabosco C."/>
            <person name="Momper L."/>
            <person name="Gold D.A."/>
            <person name="Bosak T."/>
            <person name="Fournier G.P."/>
        </authorList>
    </citation>
    <scope>NUCLEOTIDE SEQUENCE [LARGE SCALE GENOMIC DNA]</scope>
    <source>
        <strain evidence="1 2">CCALA 037</strain>
    </source>
</reference>
<sequence length="134" mass="15633">MTQFMLVVGDRPQDLDSVSRAIHEADWFLKKMAQELFTDRQLQSCWYLEKELAHDLFNQAQVQIFESKSLEETIIGQLLIKLFSSCEQIVCWYANDCDELPEFTNIELALQYISSELIQPGGEVYLRFRGKMAD</sequence>
<dbReference type="Proteomes" id="UP000238937">
    <property type="component" value="Unassembled WGS sequence"/>
</dbReference>
<proteinExistence type="predicted"/>
<accession>A0A2T1G0W9</accession>
<protein>
    <submittedName>
        <fullName evidence="1">Uncharacterized protein</fullName>
    </submittedName>
</protein>
<name>A0A2T1G0W9_9CYAN</name>
<organism evidence="1 2">
    <name type="scientific">Chamaesiphon polymorphus CCALA 037</name>
    <dbReference type="NCBI Taxonomy" id="2107692"/>
    <lineage>
        <taxon>Bacteria</taxon>
        <taxon>Bacillati</taxon>
        <taxon>Cyanobacteriota</taxon>
        <taxon>Cyanophyceae</taxon>
        <taxon>Gomontiellales</taxon>
        <taxon>Chamaesiphonaceae</taxon>
        <taxon>Chamaesiphon</taxon>
    </lineage>
</organism>
<dbReference type="AlphaFoldDB" id="A0A2T1G0W9"/>
<keyword evidence="2" id="KW-1185">Reference proteome</keyword>